<dbReference type="EMBL" id="PRKW01000007">
    <property type="protein sequence ID" value="PPB47886.1"/>
    <property type="molecule type" value="Genomic_DNA"/>
</dbReference>
<organism evidence="1 2">
    <name type="scientific">Arthrobacter pityocampae</name>
    <dbReference type="NCBI Taxonomy" id="547334"/>
    <lineage>
        <taxon>Bacteria</taxon>
        <taxon>Bacillati</taxon>
        <taxon>Actinomycetota</taxon>
        <taxon>Actinomycetes</taxon>
        <taxon>Micrococcales</taxon>
        <taxon>Micrococcaceae</taxon>
        <taxon>Arthrobacter</taxon>
    </lineage>
</organism>
<dbReference type="Proteomes" id="UP000239297">
    <property type="component" value="Unassembled WGS sequence"/>
</dbReference>
<protein>
    <submittedName>
        <fullName evidence="1">Uncharacterized protein</fullName>
    </submittedName>
</protein>
<gene>
    <name evidence="1" type="ORF">C4K88_15530</name>
</gene>
<proteinExistence type="predicted"/>
<name>A0A2S5ITM0_9MICC</name>
<reference evidence="1 2" key="1">
    <citation type="journal article" date="2014" name="Int. J. Syst. Evol. Microbiol.">
        <title>Arthrobacter pityocampae sp. nov., isolated from Thaumetopoea pityocampa (Lep., Thaumetopoeidae).</title>
        <authorList>
            <person name="Ince I.A."/>
            <person name="Demirbag Z."/>
            <person name="Kati H."/>
        </authorList>
    </citation>
    <scope>NUCLEOTIDE SEQUENCE [LARGE SCALE GENOMIC DNA]</scope>
    <source>
        <strain evidence="1 2">Tp2</strain>
    </source>
</reference>
<dbReference type="AlphaFoldDB" id="A0A2S5ITM0"/>
<sequence>MNSMLTVPENFPPAYIRYLEAQDEGFAETVLMVMKQSVAEGKHGILISDQALDRGAETSKEVPFGEIVEGTR</sequence>
<keyword evidence="2" id="KW-1185">Reference proteome</keyword>
<accession>A0A2S5ITM0</accession>
<comment type="caution">
    <text evidence="1">The sequence shown here is derived from an EMBL/GenBank/DDBJ whole genome shotgun (WGS) entry which is preliminary data.</text>
</comment>
<evidence type="ECO:0000313" key="1">
    <source>
        <dbReference type="EMBL" id="PPB47886.1"/>
    </source>
</evidence>
<evidence type="ECO:0000313" key="2">
    <source>
        <dbReference type="Proteomes" id="UP000239297"/>
    </source>
</evidence>